<keyword evidence="3" id="KW-1185">Reference proteome</keyword>
<evidence type="ECO:0000256" key="1">
    <source>
        <dbReference type="SAM" id="MobiDB-lite"/>
    </source>
</evidence>
<dbReference type="EMBL" id="AWWV01013709">
    <property type="protein sequence ID" value="OMO60373.1"/>
    <property type="molecule type" value="Genomic_DNA"/>
</dbReference>
<dbReference type="Proteomes" id="UP000188268">
    <property type="component" value="Unassembled WGS sequence"/>
</dbReference>
<gene>
    <name evidence="2" type="ORF">CCACVL1_24200</name>
</gene>
<sequence length="20" mass="2267">MALSWTSWLSRLSPSNYAVP</sequence>
<comment type="caution">
    <text evidence="2">The sequence shown here is derived from an EMBL/GenBank/DDBJ whole genome shotgun (WGS) entry which is preliminary data.</text>
</comment>
<feature type="region of interest" description="Disordered" evidence="1">
    <location>
        <begin position="1"/>
        <end position="20"/>
    </location>
</feature>
<reference evidence="2 3" key="1">
    <citation type="submission" date="2013-09" db="EMBL/GenBank/DDBJ databases">
        <title>Corchorus capsularis genome sequencing.</title>
        <authorList>
            <person name="Alam M."/>
            <person name="Haque M.S."/>
            <person name="Islam M.S."/>
            <person name="Emdad E.M."/>
            <person name="Islam M.M."/>
            <person name="Ahmed B."/>
            <person name="Halim A."/>
            <person name="Hossen Q.M.M."/>
            <person name="Hossain M.Z."/>
            <person name="Ahmed R."/>
            <person name="Khan M.M."/>
            <person name="Islam R."/>
            <person name="Rashid M.M."/>
            <person name="Khan S.A."/>
            <person name="Rahman M.S."/>
            <person name="Alam M."/>
        </authorList>
    </citation>
    <scope>NUCLEOTIDE SEQUENCE [LARGE SCALE GENOMIC DNA]</scope>
    <source>
        <strain evidence="3">cv. CVL-1</strain>
        <tissue evidence="2">Whole seedling</tissue>
    </source>
</reference>
<proteinExistence type="predicted"/>
<evidence type="ECO:0000313" key="2">
    <source>
        <dbReference type="EMBL" id="OMO60373.1"/>
    </source>
</evidence>
<name>A0A1R3GQJ9_COCAP</name>
<dbReference type="Gramene" id="OMO60373">
    <property type="protein sequence ID" value="OMO60373"/>
    <property type="gene ID" value="CCACVL1_24200"/>
</dbReference>
<accession>A0A1R3GQJ9</accession>
<organism evidence="2 3">
    <name type="scientific">Corchorus capsularis</name>
    <name type="common">Jute</name>
    <dbReference type="NCBI Taxonomy" id="210143"/>
    <lineage>
        <taxon>Eukaryota</taxon>
        <taxon>Viridiplantae</taxon>
        <taxon>Streptophyta</taxon>
        <taxon>Embryophyta</taxon>
        <taxon>Tracheophyta</taxon>
        <taxon>Spermatophyta</taxon>
        <taxon>Magnoliopsida</taxon>
        <taxon>eudicotyledons</taxon>
        <taxon>Gunneridae</taxon>
        <taxon>Pentapetalae</taxon>
        <taxon>rosids</taxon>
        <taxon>malvids</taxon>
        <taxon>Malvales</taxon>
        <taxon>Malvaceae</taxon>
        <taxon>Grewioideae</taxon>
        <taxon>Apeibeae</taxon>
        <taxon>Corchorus</taxon>
    </lineage>
</organism>
<protein>
    <submittedName>
        <fullName evidence="2">Uncharacterized protein</fullName>
    </submittedName>
</protein>
<dbReference type="AlphaFoldDB" id="A0A1R3GQJ9"/>
<evidence type="ECO:0000313" key="3">
    <source>
        <dbReference type="Proteomes" id="UP000188268"/>
    </source>
</evidence>